<protein>
    <submittedName>
        <fullName evidence="3">Coiled-coil domain-containing protein 57</fullName>
    </submittedName>
</protein>
<keyword evidence="1" id="KW-0175">Coiled coil</keyword>
<feature type="coiled-coil region" evidence="1">
    <location>
        <begin position="240"/>
        <end position="274"/>
    </location>
</feature>
<name>A0AAV4I9K5_9GAST</name>
<proteinExistence type="predicted"/>
<dbReference type="PANTHER" id="PTHR46725:SF1">
    <property type="entry name" value="COILED-COIL DOMAIN-CONTAINING PROTEIN 57"/>
    <property type="match status" value="1"/>
</dbReference>
<feature type="compositionally biased region" description="Basic and acidic residues" evidence="2">
    <location>
        <begin position="469"/>
        <end position="478"/>
    </location>
</feature>
<dbReference type="GO" id="GO:0007099">
    <property type="term" value="P:centriole replication"/>
    <property type="evidence" value="ECO:0007669"/>
    <property type="project" value="TreeGrafter"/>
</dbReference>
<dbReference type="GO" id="GO:0007020">
    <property type="term" value="P:microtubule nucleation"/>
    <property type="evidence" value="ECO:0007669"/>
    <property type="project" value="TreeGrafter"/>
</dbReference>
<feature type="region of interest" description="Disordered" evidence="2">
    <location>
        <begin position="450"/>
        <end position="478"/>
    </location>
</feature>
<sequence>MYEEELEDLRRQNKKLQERLNASKASAVGPSAINVNSNEEIMAEVEGNSAAKTHILSLNGTIGSLRSEKIELAAAVKKQQVRIAYLENCLEDVSKQPRQKQIEIDQLTYELGSTKQRAETEINALRKRVGDLELQLGEARREADEYHRASLESNQELVALGNQLAALKMDQSNANTPINFGAQELYIQQLQTELSQLRKRATALDPSVNDSLKAVLATSSSLSDSSQPAREDRSDLMYKLRSAASKIVQLARENQQLTESNNRLRAELKTALNAEADKSSKPAWTNEKMFTAMRDNKSLDEEAGETSVTEQPELLHGRLSQLEKLQYQLTRQQQNISRAHDQTEPTTGQRQSRQQPRVKEAIDPHMLMSMSSGGGESMQQVWHMLDESMTSYGPSELVAQSPRSAKASYRPFKGDQQDKTKFVLEGQRARSKNENQKFQPSAREMAMNYAQKVRKPSQPSSKPKVRNYNLRDDSNGTR</sequence>
<feature type="coiled-coil region" evidence="1">
    <location>
        <begin position="115"/>
        <end position="149"/>
    </location>
</feature>
<evidence type="ECO:0000313" key="3">
    <source>
        <dbReference type="EMBL" id="GFS06575.1"/>
    </source>
</evidence>
<feature type="region of interest" description="Disordered" evidence="2">
    <location>
        <begin position="330"/>
        <end position="358"/>
    </location>
</feature>
<dbReference type="GO" id="GO:0005876">
    <property type="term" value="C:spindle microtubule"/>
    <property type="evidence" value="ECO:0007669"/>
    <property type="project" value="TreeGrafter"/>
</dbReference>
<keyword evidence="4" id="KW-1185">Reference proteome</keyword>
<dbReference type="GO" id="GO:0045931">
    <property type="term" value="P:positive regulation of mitotic cell cycle"/>
    <property type="evidence" value="ECO:0007669"/>
    <property type="project" value="TreeGrafter"/>
</dbReference>
<dbReference type="GO" id="GO:0005814">
    <property type="term" value="C:centriole"/>
    <property type="evidence" value="ECO:0007669"/>
    <property type="project" value="TreeGrafter"/>
</dbReference>
<evidence type="ECO:0000256" key="2">
    <source>
        <dbReference type="SAM" id="MobiDB-lite"/>
    </source>
</evidence>
<accession>A0AAV4I9K5</accession>
<dbReference type="InterPro" id="IPR042481">
    <property type="entry name" value="CCDC57"/>
</dbReference>
<dbReference type="PANTHER" id="PTHR46725">
    <property type="entry name" value="COILED-COIL DOMAIN-CONTAINING PROTEIN 57"/>
    <property type="match status" value="1"/>
</dbReference>
<organism evidence="3 4">
    <name type="scientific">Elysia marginata</name>
    <dbReference type="NCBI Taxonomy" id="1093978"/>
    <lineage>
        <taxon>Eukaryota</taxon>
        <taxon>Metazoa</taxon>
        <taxon>Spiralia</taxon>
        <taxon>Lophotrochozoa</taxon>
        <taxon>Mollusca</taxon>
        <taxon>Gastropoda</taxon>
        <taxon>Heterobranchia</taxon>
        <taxon>Euthyneura</taxon>
        <taxon>Panpulmonata</taxon>
        <taxon>Sacoglossa</taxon>
        <taxon>Placobranchoidea</taxon>
        <taxon>Plakobranchidae</taxon>
        <taxon>Elysia</taxon>
    </lineage>
</organism>
<evidence type="ECO:0000256" key="1">
    <source>
        <dbReference type="SAM" id="Coils"/>
    </source>
</evidence>
<dbReference type="GO" id="GO:0034451">
    <property type="term" value="C:centriolar satellite"/>
    <property type="evidence" value="ECO:0007669"/>
    <property type="project" value="TreeGrafter"/>
</dbReference>
<feature type="compositionally biased region" description="Polar residues" evidence="2">
    <location>
        <begin position="344"/>
        <end position="355"/>
    </location>
</feature>
<dbReference type="GO" id="GO:0060271">
    <property type="term" value="P:cilium assembly"/>
    <property type="evidence" value="ECO:0007669"/>
    <property type="project" value="TreeGrafter"/>
</dbReference>
<comment type="caution">
    <text evidence="3">The sequence shown here is derived from an EMBL/GenBank/DDBJ whole genome shotgun (WGS) entry which is preliminary data.</text>
</comment>
<dbReference type="AlphaFoldDB" id="A0AAV4I9K5"/>
<reference evidence="3 4" key="1">
    <citation type="journal article" date="2021" name="Elife">
        <title>Chloroplast acquisition without the gene transfer in kleptoplastic sea slugs, Plakobranchus ocellatus.</title>
        <authorList>
            <person name="Maeda T."/>
            <person name="Takahashi S."/>
            <person name="Yoshida T."/>
            <person name="Shimamura S."/>
            <person name="Takaki Y."/>
            <person name="Nagai Y."/>
            <person name="Toyoda A."/>
            <person name="Suzuki Y."/>
            <person name="Arimoto A."/>
            <person name="Ishii H."/>
            <person name="Satoh N."/>
            <person name="Nishiyama T."/>
            <person name="Hasebe M."/>
            <person name="Maruyama T."/>
            <person name="Minagawa J."/>
            <person name="Obokata J."/>
            <person name="Shigenobu S."/>
        </authorList>
    </citation>
    <scope>NUCLEOTIDE SEQUENCE [LARGE SCALE GENOMIC DNA]</scope>
</reference>
<dbReference type="Proteomes" id="UP000762676">
    <property type="component" value="Unassembled WGS sequence"/>
</dbReference>
<dbReference type="EMBL" id="BMAT01009452">
    <property type="protein sequence ID" value="GFS06575.1"/>
    <property type="molecule type" value="Genomic_DNA"/>
</dbReference>
<evidence type="ECO:0000313" key="4">
    <source>
        <dbReference type="Proteomes" id="UP000762676"/>
    </source>
</evidence>
<gene>
    <name evidence="3" type="ORF">ElyMa_004709300</name>
</gene>